<dbReference type="PROSITE" id="PS50879">
    <property type="entry name" value="RNASE_H_1"/>
    <property type="match status" value="1"/>
</dbReference>
<evidence type="ECO:0000313" key="4">
    <source>
        <dbReference type="Proteomes" id="UP000193642"/>
    </source>
</evidence>
<sequence length="269" mass="30541">MSLPSPALTASDYECYASLSLDTSRGLKQSFNEWTLRRFSPAEFLEPDDAAPDTLFEYNSQCPCKLVHPSQEVCSFISTRTVGLTEFSLNKIYDVIDQDGIHQRCIFALHADGGCSNNGLSNARASYGVAGIDGAWYESCGLLPKSEPQTSQRAELYAAKIAFEAVEKIMMRRSPKHEWCCTTVVIMMDSNYVVEGLCSWIRKWRRNGFRNSNGGSVVNADLFNELDAKVKWFWDKHGLRIAFWHIPRQHNKRADYLADKALREKGYIR</sequence>
<dbReference type="EMBL" id="MCGO01000023">
    <property type="protein sequence ID" value="ORY43987.1"/>
    <property type="molecule type" value="Genomic_DNA"/>
</dbReference>
<proteinExistence type="inferred from homology"/>
<dbReference type="GO" id="GO:0043137">
    <property type="term" value="P:DNA replication, removal of RNA primer"/>
    <property type="evidence" value="ECO:0007669"/>
    <property type="project" value="TreeGrafter"/>
</dbReference>
<protein>
    <submittedName>
        <fullName evidence="3">Ribonuclease H-like protein</fullName>
    </submittedName>
</protein>
<gene>
    <name evidence="3" type="ORF">BCR33DRAFT_232598</name>
</gene>
<dbReference type="PANTHER" id="PTHR10642:SF24">
    <property type="entry name" value="RNASE H DOMAIN-CONTAINING PROTEIN"/>
    <property type="match status" value="1"/>
</dbReference>
<dbReference type="InterPro" id="IPR036397">
    <property type="entry name" value="RNaseH_sf"/>
</dbReference>
<dbReference type="Proteomes" id="UP000193642">
    <property type="component" value="Unassembled WGS sequence"/>
</dbReference>
<reference evidence="3 4" key="1">
    <citation type="submission" date="2016-07" db="EMBL/GenBank/DDBJ databases">
        <title>Pervasive Adenine N6-methylation of Active Genes in Fungi.</title>
        <authorList>
            <consortium name="DOE Joint Genome Institute"/>
            <person name="Mondo S.J."/>
            <person name="Dannebaum R.O."/>
            <person name="Kuo R.C."/>
            <person name="Labutti K."/>
            <person name="Haridas S."/>
            <person name="Kuo A."/>
            <person name="Salamov A."/>
            <person name="Ahrendt S.R."/>
            <person name="Lipzen A."/>
            <person name="Sullivan W."/>
            <person name="Andreopoulos W.B."/>
            <person name="Clum A."/>
            <person name="Lindquist E."/>
            <person name="Daum C."/>
            <person name="Ramamoorthy G.K."/>
            <person name="Gryganskyi A."/>
            <person name="Culley D."/>
            <person name="Magnuson J.K."/>
            <person name="James T.Y."/>
            <person name="O'Malley M.A."/>
            <person name="Stajich J.E."/>
            <person name="Spatafora J.W."/>
            <person name="Visel A."/>
            <person name="Grigoriev I.V."/>
        </authorList>
    </citation>
    <scope>NUCLEOTIDE SEQUENCE [LARGE SCALE GENOMIC DNA]</scope>
    <source>
        <strain evidence="3 4">JEL800</strain>
    </source>
</reference>
<dbReference type="OrthoDB" id="407198at2759"/>
<accession>A0A1Y2CAS3</accession>
<dbReference type="Pfam" id="PF00075">
    <property type="entry name" value="RNase_H"/>
    <property type="match status" value="1"/>
</dbReference>
<evidence type="ECO:0000259" key="2">
    <source>
        <dbReference type="PROSITE" id="PS50879"/>
    </source>
</evidence>
<dbReference type="CDD" id="cd13934">
    <property type="entry name" value="RNase_H_Dikarya_like"/>
    <property type="match status" value="1"/>
</dbReference>
<dbReference type="InterPro" id="IPR012337">
    <property type="entry name" value="RNaseH-like_sf"/>
</dbReference>
<dbReference type="STRING" id="329046.A0A1Y2CAS3"/>
<dbReference type="GO" id="GO:0003676">
    <property type="term" value="F:nucleic acid binding"/>
    <property type="evidence" value="ECO:0007669"/>
    <property type="project" value="InterPro"/>
</dbReference>
<evidence type="ECO:0000256" key="1">
    <source>
        <dbReference type="ARBA" id="ARBA00005300"/>
    </source>
</evidence>
<dbReference type="AlphaFoldDB" id="A0A1Y2CAS3"/>
<comment type="caution">
    <text evidence="3">The sequence shown here is derived from an EMBL/GenBank/DDBJ whole genome shotgun (WGS) entry which is preliminary data.</text>
</comment>
<keyword evidence="4" id="KW-1185">Reference proteome</keyword>
<dbReference type="Gene3D" id="3.30.420.10">
    <property type="entry name" value="Ribonuclease H-like superfamily/Ribonuclease H"/>
    <property type="match status" value="1"/>
</dbReference>
<dbReference type="PANTHER" id="PTHR10642">
    <property type="entry name" value="RIBONUCLEASE H1"/>
    <property type="match status" value="1"/>
</dbReference>
<dbReference type="InterPro" id="IPR050092">
    <property type="entry name" value="RNase_H"/>
</dbReference>
<feature type="domain" description="RNase H type-1" evidence="2">
    <location>
        <begin position="103"/>
        <end position="263"/>
    </location>
</feature>
<dbReference type="SUPFAM" id="SSF53098">
    <property type="entry name" value="Ribonuclease H-like"/>
    <property type="match status" value="1"/>
</dbReference>
<dbReference type="InterPro" id="IPR002156">
    <property type="entry name" value="RNaseH_domain"/>
</dbReference>
<organism evidence="3 4">
    <name type="scientific">Rhizoclosmatium globosum</name>
    <dbReference type="NCBI Taxonomy" id="329046"/>
    <lineage>
        <taxon>Eukaryota</taxon>
        <taxon>Fungi</taxon>
        <taxon>Fungi incertae sedis</taxon>
        <taxon>Chytridiomycota</taxon>
        <taxon>Chytridiomycota incertae sedis</taxon>
        <taxon>Chytridiomycetes</taxon>
        <taxon>Chytridiales</taxon>
        <taxon>Chytriomycetaceae</taxon>
        <taxon>Rhizoclosmatium</taxon>
    </lineage>
</organism>
<comment type="similarity">
    <text evidence="1">Belongs to the RNase H family.</text>
</comment>
<dbReference type="GO" id="GO:0004523">
    <property type="term" value="F:RNA-DNA hybrid ribonuclease activity"/>
    <property type="evidence" value="ECO:0007669"/>
    <property type="project" value="InterPro"/>
</dbReference>
<evidence type="ECO:0000313" key="3">
    <source>
        <dbReference type="EMBL" id="ORY43987.1"/>
    </source>
</evidence>
<name>A0A1Y2CAS3_9FUNG</name>